<evidence type="ECO:0000256" key="1">
    <source>
        <dbReference type="SAM" id="MobiDB-lite"/>
    </source>
</evidence>
<evidence type="ECO:0000256" key="2">
    <source>
        <dbReference type="SAM" id="Phobius"/>
    </source>
</evidence>
<comment type="caution">
    <text evidence="3">The sequence shown here is derived from an EMBL/GenBank/DDBJ whole genome shotgun (WGS) entry which is preliminary data.</text>
</comment>
<evidence type="ECO:0000313" key="4">
    <source>
        <dbReference type="Proteomes" id="UP001465668"/>
    </source>
</evidence>
<sequence length="276" mass="29004">MTTYASGYTACPNKPTDLPAPFSSIPDSFRCKEGTGCKWLGENITVLCCPTGNDCEVIAPVVCNLGLMDPSANPEALIKTMLQVGELPECAGACCPWGYECDGNQTCVITADTSAEQSALKLAALETGTGTATTRANTQSATIVSSIATTAPLTNQPPSTTSSGVPANQVSEREGSNSTAVVAAAVLGSLLGTLLVVGSFFVLRRKRSTQAKRISQRTLMKAELDVGGELRPPSIAHMLSAERDPVELPATPLERFQATLSYLGSGRQDFIRRSKL</sequence>
<feature type="compositionally biased region" description="Polar residues" evidence="1">
    <location>
        <begin position="151"/>
        <end position="170"/>
    </location>
</feature>
<keyword evidence="2" id="KW-1133">Transmembrane helix</keyword>
<proteinExistence type="predicted"/>
<reference evidence="3 4" key="1">
    <citation type="submission" date="2024-02" db="EMBL/GenBank/DDBJ databases">
        <title>First draft genome assembly of two strains of Seiridium cardinale.</title>
        <authorList>
            <person name="Emiliani G."/>
            <person name="Scali E."/>
        </authorList>
    </citation>
    <scope>NUCLEOTIDE SEQUENCE [LARGE SCALE GENOMIC DNA]</scope>
    <source>
        <strain evidence="3 4">BM-138-000479</strain>
    </source>
</reference>
<keyword evidence="2" id="KW-0812">Transmembrane</keyword>
<dbReference type="Proteomes" id="UP001465668">
    <property type="component" value="Unassembled WGS sequence"/>
</dbReference>
<keyword evidence="2" id="KW-0472">Membrane</keyword>
<protein>
    <submittedName>
        <fullName evidence="3">Uncharacterized protein</fullName>
    </submittedName>
</protein>
<keyword evidence="4" id="KW-1185">Reference proteome</keyword>
<feature type="region of interest" description="Disordered" evidence="1">
    <location>
        <begin position="151"/>
        <end position="172"/>
    </location>
</feature>
<gene>
    <name evidence="3" type="ORF">SCAR479_06430</name>
</gene>
<dbReference type="EMBL" id="JARVKM010000024">
    <property type="protein sequence ID" value="KAK9777029.1"/>
    <property type="molecule type" value="Genomic_DNA"/>
</dbReference>
<evidence type="ECO:0000313" key="3">
    <source>
        <dbReference type="EMBL" id="KAK9777029.1"/>
    </source>
</evidence>
<organism evidence="3 4">
    <name type="scientific">Seiridium cardinale</name>
    <dbReference type="NCBI Taxonomy" id="138064"/>
    <lineage>
        <taxon>Eukaryota</taxon>
        <taxon>Fungi</taxon>
        <taxon>Dikarya</taxon>
        <taxon>Ascomycota</taxon>
        <taxon>Pezizomycotina</taxon>
        <taxon>Sordariomycetes</taxon>
        <taxon>Xylariomycetidae</taxon>
        <taxon>Amphisphaeriales</taxon>
        <taxon>Sporocadaceae</taxon>
        <taxon>Seiridium</taxon>
    </lineage>
</organism>
<feature type="transmembrane region" description="Helical" evidence="2">
    <location>
        <begin position="180"/>
        <end position="203"/>
    </location>
</feature>
<name>A0ABR2XT91_9PEZI</name>
<accession>A0ABR2XT91</accession>